<feature type="transmembrane region" description="Helical" evidence="6">
    <location>
        <begin position="151"/>
        <end position="170"/>
    </location>
</feature>
<gene>
    <name evidence="8" type="ORF">CLUMA_CG003751</name>
</gene>
<keyword evidence="5 6" id="KW-0472">Membrane</keyword>
<dbReference type="PANTHER" id="PTHR48017">
    <property type="entry name" value="OS05G0424000 PROTEIN-RELATED"/>
    <property type="match status" value="1"/>
</dbReference>
<dbReference type="STRING" id="568069.A0A1J1HR61"/>
<evidence type="ECO:0000256" key="2">
    <source>
        <dbReference type="ARBA" id="ARBA00022448"/>
    </source>
</evidence>
<accession>A0A1J1HR61</accession>
<dbReference type="OrthoDB" id="422187at2759"/>
<keyword evidence="9" id="KW-1185">Reference proteome</keyword>
<dbReference type="EMBL" id="CVRI01000015">
    <property type="protein sequence ID" value="CRK90026.1"/>
    <property type="molecule type" value="Genomic_DNA"/>
</dbReference>
<feature type="transmembrane region" description="Helical" evidence="6">
    <location>
        <begin position="336"/>
        <end position="353"/>
    </location>
</feature>
<evidence type="ECO:0000256" key="5">
    <source>
        <dbReference type="ARBA" id="ARBA00023136"/>
    </source>
</evidence>
<feature type="transmembrane region" description="Helical" evidence="6">
    <location>
        <begin position="55"/>
        <end position="81"/>
    </location>
</feature>
<evidence type="ECO:0000313" key="8">
    <source>
        <dbReference type="EMBL" id="CRK90026.1"/>
    </source>
</evidence>
<evidence type="ECO:0000256" key="1">
    <source>
        <dbReference type="ARBA" id="ARBA00004370"/>
    </source>
</evidence>
<sequence length="493" mass="55463">MFRKNENGRHYDYESLDSDNSKKLTIFFATLCVIDLFGVFPIVTLPKALISCGYYALPLILLVFSLQTYTAVVLGRCWMIAEKLDPSIMNKSRYAYAAIGEMTFGQPMKHFVTILLDLTVFGAGIPNLLVASQNLQLLGLRITNGSFDFSFCYFLIIIGLFLCPIMWLGSPKNMRILASISVTICTTVAILTWICIFKESEEKAVTPIEVFDPSNPPLLNLLKAYGIISFQFDIHPMLLTIQVDMQDKNKIGKAVFSGLMTTCTLSIITTLLVHWTYGQEITANVLESLPRSWTLYLIIMLVTLQLCLSSAVGNSALFQHVEDAMNISSHFNFKRCIIRSIFVWLAVLLGELIPKFDLVMGVIGGTLTGPLVFILPPLFYTKMLKLEKRFDKRMFESSPLADFNDTESLLKSSLYGTINSPVRRIKGYNPKAAIKKAYYFLHSECVLSSLVISFGVAATLTSTFYNFLDIKSLDEFWSPCIQNISLSYELIPR</sequence>
<dbReference type="InterPro" id="IPR013057">
    <property type="entry name" value="AA_transpt_TM"/>
</dbReference>
<feature type="transmembrane region" description="Helical" evidence="6">
    <location>
        <begin position="111"/>
        <end position="130"/>
    </location>
</feature>
<feature type="transmembrane region" description="Helical" evidence="6">
    <location>
        <begin position="445"/>
        <end position="468"/>
    </location>
</feature>
<evidence type="ECO:0000256" key="3">
    <source>
        <dbReference type="ARBA" id="ARBA00022692"/>
    </source>
</evidence>
<feature type="transmembrane region" description="Helical" evidence="6">
    <location>
        <begin position="295"/>
        <end position="316"/>
    </location>
</feature>
<feature type="domain" description="Amino acid transporter transmembrane" evidence="7">
    <location>
        <begin position="42"/>
        <end position="392"/>
    </location>
</feature>
<keyword evidence="4 6" id="KW-1133">Transmembrane helix</keyword>
<feature type="transmembrane region" description="Helical" evidence="6">
    <location>
        <begin position="359"/>
        <end position="380"/>
    </location>
</feature>
<keyword evidence="2" id="KW-0813">Transport</keyword>
<reference evidence="8 9" key="1">
    <citation type="submission" date="2015-04" db="EMBL/GenBank/DDBJ databases">
        <authorList>
            <person name="Syromyatnikov M.Y."/>
            <person name="Popov V.N."/>
        </authorList>
    </citation>
    <scope>NUCLEOTIDE SEQUENCE [LARGE SCALE GENOMIC DNA]</scope>
</reference>
<dbReference type="Pfam" id="PF01490">
    <property type="entry name" value="Aa_trans"/>
    <property type="match status" value="1"/>
</dbReference>
<feature type="transmembrane region" description="Helical" evidence="6">
    <location>
        <begin position="254"/>
        <end position="275"/>
    </location>
</feature>
<feature type="transmembrane region" description="Helical" evidence="6">
    <location>
        <begin position="24"/>
        <end position="43"/>
    </location>
</feature>
<dbReference type="AlphaFoldDB" id="A0A1J1HR61"/>
<evidence type="ECO:0000256" key="4">
    <source>
        <dbReference type="ARBA" id="ARBA00022989"/>
    </source>
</evidence>
<keyword evidence="3 6" id="KW-0812">Transmembrane</keyword>
<name>A0A1J1HR61_9DIPT</name>
<evidence type="ECO:0000313" key="9">
    <source>
        <dbReference type="Proteomes" id="UP000183832"/>
    </source>
</evidence>
<comment type="subcellular location">
    <subcellularLocation>
        <location evidence="1">Membrane</location>
    </subcellularLocation>
</comment>
<evidence type="ECO:0000259" key="7">
    <source>
        <dbReference type="Pfam" id="PF01490"/>
    </source>
</evidence>
<dbReference type="GO" id="GO:0016020">
    <property type="term" value="C:membrane"/>
    <property type="evidence" value="ECO:0007669"/>
    <property type="project" value="UniProtKB-SubCell"/>
</dbReference>
<dbReference type="Proteomes" id="UP000183832">
    <property type="component" value="Unassembled WGS sequence"/>
</dbReference>
<organism evidence="8 9">
    <name type="scientific">Clunio marinus</name>
    <dbReference type="NCBI Taxonomy" id="568069"/>
    <lineage>
        <taxon>Eukaryota</taxon>
        <taxon>Metazoa</taxon>
        <taxon>Ecdysozoa</taxon>
        <taxon>Arthropoda</taxon>
        <taxon>Hexapoda</taxon>
        <taxon>Insecta</taxon>
        <taxon>Pterygota</taxon>
        <taxon>Neoptera</taxon>
        <taxon>Endopterygota</taxon>
        <taxon>Diptera</taxon>
        <taxon>Nematocera</taxon>
        <taxon>Chironomoidea</taxon>
        <taxon>Chironomidae</taxon>
        <taxon>Clunio</taxon>
    </lineage>
</organism>
<proteinExistence type="predicted"/>
<evidence type="ECO:0000256" key="6">
    <source>
        <dbReference type="SAM" id="Phobius"/>
    </source>
</evidence>
<protein>
    <submittedName>
        <fullName evidence="8">CLUMA_CG003751, isoform A</fullName>
    </submittedName>
</protein>
<feature type="transmembrane region" description="Helical" evidence="6">
    <location>
        <begin position="176"/>
        <end position="197"/>
    </location>
</feature>